<accession>A0AAF0V1L2</accession>
<proteinExistence type="predicted"/>
<dbReference type="InterPro" id="IPR029058">
    <property type="entry name" value="AB_hydrolase_fold"/>
</dbReference>
<reference evidence="1" key="1">
    <citation type="submission" date="2023-08" db="EMBL/GenBank/DDBJ databases">
        <title>A de novo genome assembly of Solanum verrucosum Schlechtendal, a Mexican diploid species geographically isolated from the other diploid A-genome species in potato relatives.</title>
        <authorList>
            <person name="Hosaka K."/>
        </authorList>
    </citation>
    <scope>NUCLEOTIDE SEQUENCE</scope>
    <source>
        <tissue evidence="1">Young leaves</tissue>
    </source>
</reference>
<organism evidence="1 2">
    <name type="scientific">Solanum verrucosum</name>
    <dbReference type="NCBI Taxonomy" id="315347"/>
    <lineage>
        <taxon>Eukaryota</taxon>
        <taxon>Viridiplantae</taxon>
        <taxon>Streptophyta</taxon>
        <taxon>Embryophyta</taxon>
        <taxon>Tracheophyta</taxon>
        <taxon>Spermatophyta</taxon>
        <taxon>Magnoliopsida</taxon>
        <taxon>eudicotyledons</taxon>
        <taxon>Gunneridae</taxon>
        <taxon>Pentapetalae</taxon>
        <taxon>asterids</taxon>
        <taxon>lamiids</taxon>
        <taxon>Solanales</taxon>
        <taxon>Solanaceae</taxon>
        <taxon>Solanoideae</taxon>
        <taxon>Solaneae</taxon>
        <taxon>Solanum</taxon>
    </lineage>
</organism>
<gene>
    <name evidence="1" type="ORF">MTR67_050498</name>
</gene>
<sequence>MFKNLVSGINDQQILEPFCGTDSDRPHQLSSERRSLEEDFIFQKYDDFICRESRVATRKLSTYWANDPRVQEALHVRKLHKVFLKSYDIRNSKGKNFGGGHTAPEDKHKESFHMFKRWIAQQPL</sequence>
<dbReference type="AlphaFoldDB" id="A0AAF0V1L2"/>
<protein>
    <submittedName>
        <fullName evidence="1">Uncharacterized protein</fullName>
    </submittedName>
</protein>
<evidence type="ECO:0000313" key="2">
    <source>
        <dbReference type="Proteomes" id="UP001234989"/>
    </source>
</evidence>
<keyword evidence="2" id="KW-1185">Reference proteome</keyword>
<dbReference type="Proteomes" id="UP001234989">
    <property type="component" value="Chromosome 12"/>
</dbReference>
<name>A0AAF0V1L2_SOLVR</name>
<dbReference type="EMBL" id="CP133623">
    <property type="protein sequence ID" value="WMV57113.1"/>
    <property type="molecule type" value="Genomic_DNA"/>
</dbReference>
<dbReference type="SUPFAM" id="SSF53474">
    <property type="entry name" value="alpha/beta-Hydrolases"/>
    <property type="match status" value="1"/>
</dbReference>
<evidence type="ECO:0000313" key="1">
    <source>
        <dbReference type="EMBL" id="WMV57113.1"/>
    </source>
</evidence>